<proteinExistence type="predicted"/>
<evidence type="ECO:0000313" key="5">
    <source>
        <dbReference type="EMBL" id="TSC65021.1"/>
    </source>
</evidence>
<keyword evidence="2 5" id="KW-0548">Nucleotidyltransferase</keyword>
<organism evidence="5 6">
    <name type="scientific">Candidatus Doudnabacteria bacterium Gr01-1014_77</name>
    <dbReference type="NCBI Taxonomy" id="2017133"/>
    <lineage>
        <taxon>Bacteria</taxon>
        <taxon>Candidatus Doudnaibacteriota</taxon>
    </lineage>
</organism>
<dbReference type="InterPro" id="IPR005849">
    <property type="entry name" value="GalP_Utransf_N"/>
</dbReference>
<dbReference type="Pfam" id="PF01087">
    <property type="entry name" value="GalP_UDP_transf"/>
    <property type="match status" value="1"/>
</dbReference>
<accession>A0A554J9J4</accession>
<evidence type="ECO:0000256" key="3">
    <source>
        <dbReference type="ARBA" id="ARBA00023277"/>
    </source>
</evidence>
<dbReference type="AlphaFoldDB" id="A0A554J9J4"/>
<gene>
    <name evidence="5" type="ORF">G01um101477_647</name>
</gene>
<evidence type="ECO:0000256" key="2">
    <source>
        <dbReference type="ARBA" id="ARBA00022695"/>
    </source>
</evidence>
<evidence type="ECO:0000259" key="4">
    <source>
        <dbReference type="Pfam" id="PF01087"/>
    </source>
</evidence>
<evidence type="ECO:0000256" key="1">
    <source>
        <dbReference type="ARBA" id="ARBA00022679"/>
    </source>
</evidence>
<dbReference type="Proteomes" id="UP000319613">
    <property type="component" value="Unassembled WGS sequence"/>
</dbReference>
<dbReference type="GO" id="GO:0008108">
    <property type="term" value="F:UDP-glucose:hexose-1-phosphate uridylyltransferase activity"/>
    <property type="evidence" value="ECO:0007669"/>
    <property type="project" value="InterPro"/>
</dbReference>
<keyword evidence="1 5" id="KW-0808">Transferase</keyword>
<evidence type="ECO:0000313" key="6">
    <source>
        <dbReference type="Proteomes" id="UP000319613"/>
    </source>
</evidence>
<dbReference type="Gene3D" id="3.30.428.10">
    <property type="entry name" value="HIT-like"/>
    <property type="match status" value="1"/>
</dbReference>
<feature type="non-terminal residue" evidence="5">
    <location>
        <position position="66"/>
    </location>
</feature>
<comment type="caution">
    <text evidence="5">The sequence shown here is derived from an EMBL/GenBank/DDBJ whole genome shotgun (WGS) entry which is preliminary data.</text>
</comment>
<dbReference type="EMBL" id="VMFF01000074">
    <property type="protein sequence ID" value="TSC65021.1"/>
    <property type="molecule type" value="Genomic_DNA"/>
</dbReference>
<feature type="domain" description="Galactose-1-phosphate uridyl transferase N-terminal" evidence="4">
    <location>
        <begin position="3"/>
        <end position="56"/>
    </location>
</feature>
<keyword evidence="3" id="KW-0119">Carbohydrate metabolism</keyword>
<sequence>MSQFRQNPISKHWVLIAPNRSKRPEQFAQEPVISQNMPEIIPACVFCPGNESKNDDIARFPKGKEK</sequence>
<dbReference type="InterPro" id="IPR036265">
    <property type="entry name" value="HIT-like_sf"/>
</dbReference>
<dbReference type="SUPFAM" id="SSF54197">
    <property type="entry name" value="HIT-like"/>
    <property type="match status" value="1"/>
</dbReference>
<reference evidence="5 6" key="1">
    <citation type="submission" date="2017-07" db="EMBL/GenBank/DDBJ databases">
        <title>Mechanisms for carbon and nitrogen cycling indicate functional differentiation within the Candidate Phyla Radiation.</title>
        <authorList>
            <person name="Danczak R.E."/>
            <person name="Johnston M.D."/>
            <person name="Kenah C."/>
            <person name="Slattery M."/>
            <person name="Wrighton K.C."/>
            <person name="Wilkins M.J."/>
        </authorList>
    </citation>
    <scope>NUCLEOTIDE SEQUENCE [LARGE SCALE GENOMIC DNA]</scope>
    <source>
        <strain evidence="5">Gr01-1014_77</strain>
    </source>
</reference>
<protein>
    <submittedName>
        <fullName evidence="5">Galactose-1-phosphate uridylyltransferase, family 1</fullName>
    </submittedName>
</protein>
<dbReference type="GO" id="GO:0006012">
    <property type="term" value="P:galactose metabolic process"/>
    <property type="evidence" value="ECO:0007669"/>
    <property type="project" value="InterPro"/>
</dbReference>
<name>A0A554J9J4_9BACT</name>